<keyword evidence="3" id="KW-1185">Reference proteome</keyword>
<name>A0AA38NWJ8_9AGAR</name>
<evidence type="ECO:0000256" key="1">
    <source>
        <dbReference type="SAM" id="MobiDB-lite"/>
    </source>
</evidence>
<accession>A0AA38NWJ8</accession>
<feature type="compositionally biased region" description="Polar residues" evidence="1">
    <location>
        <begin position="291"/>
        <end position="306"/>
    </location>
</feature>
<feature type="non-terminal residue" evidence="2">
    <location>
        <position position="632"/>
    </location>
</feature>
<proteinExistence type="predicted"/>
<gene>
    <name evidence="2" type="ORF">F5878DRAFT_667016</name>
</gene>
<feature type="region of interest" description="Disordered" evidence="1">
    <location>
        <begin position="77"/>
        <end position="99"/>
    </location>
</feature>
<sequence length="632" mass="70972">YFYNISWIRTPDISDYLNILWHLPSEADFEPIDGFKLASVPIGRFPKIQLEALEHALVTIYTRINDAKFASSTFSASPSDFATPSPTPSTPSSNLGSHPKVKEYQSRIRYLLSQLATAAAPYSESLMIWCICQRNLLQMDAFITWMLFIDPSWGKADAWRTQPLRPVIGTITDQPLIAEQCFRAGIPVWYGRKLPVPSDIKVMHWHSNDTPVRRLFDVVTKVTSFEDENPPYPIIYSGGLHSCEHYQLMADYTGKIAFPASIFDSTLPSPSTTITSPLSTSTTTAHSSTPRISPSTAPSESRSTPYSRPKKARSQSGPSTHSRNKFEQVDSTLLPPGIPTWARASSDIGKIFDHDQPPREGISRGYPLPDPVMLANLSESTRQGFLSMYLKLRKQLHYRIRKVGVTASFMSNEDWRKVLGLEYLRSKEGTQAAKARQALVNMLASLTSMNDHGGPAPEIDLSNLKNIIPQWKGQQYPNKIPDAICTEILDEILRITFKTELLAADRYLFDPKPTTDEALEEGEVVDELNVTRHAERVDKIVTIPGLVTGNMGFGSPNKSNRQEATYNLFRIMRGWGFGYGVSSKLERAVEPLGPNCEPSVNEIDNAEYHVAYHYISVFSDYFKRAPTIPHRF</sequence>
<evidence type="ECO:0000313" key="3">
    <source>
        <dbReference type="Proteomes" id="UP001163846"/>
    </source>
</evidence>
<protein>
    <submittedName>
        <fullName evidence="2">Uncharacterized protein</fullName>
    </submittedName>
</protein>
<evidence type="ECO:0000313" key="2">
    <source>
        <dbReference type="EMBL" id="KAJ3831956.1"/>
    </source>
</evidence>
<organism evidence="2 3">
    <name type="scientific">Lentinula raphanica</name>
    <dbReference type="NCBI Taxonomy" id="153919"/>
    <lineage>
        <taxon>Eukaryota</taxon>
        <taxon>Fungi</taxon>
        <taxon>Dikarya</taxon>
        <taxon>Basidiomycota</taxon>
        <taxon>Agaricomycotina</taxon>
        <taxon>Agaricomycetes</taxon>
        <taxon>Agaricomycetidae</taxon>
        <taxon>Agaricales</taxon>
        <taxon>Marasmiineae</taxon>
        <taxon>Omphalotaceae</taxon>
        <taxon>Lentinula</taxon>
    </lineage>
</organism>
<dbReference type="AlphaFoldDB" id="A0AA38NWJ8"/>
<dbReference type="EMBL" id="MU807142">
    <property type="protein sequence ID" value="KAJ3831956.1"/>
    <property type="molecule type" value="Genomic_DNA"/>
</dbReference>
<feature type="region of interest" description="Disordered" evidence="1">
    <location>
        <begin position="271"/>
        <end position="334"/>
    </location>
</feature>
<reference evidence="2" key="1">
    <citation type="submission" date="2022-08" db="EMBL/GenBank/DDBJ databases">
        <authorList>
            <consortium name="DOE Joint Genome Institute"/>
            <person name="Min B."/>
            <person name="Riley R."/>
            <person name="Sierra-Patev S."/>
            <person name="Naranjo-Ortiz M."/>
            <person name="Looney B."/>
            <person name="Konkel Z."/>
            <person name="Slot J.C."/>
            <person name="Sakamoto Y."/>
            <person name="Steenwyk J.L."/>
            <person name="Rokas A."/>
            <person name="Carro J."/>
            <person name="Camarero S."/>
            <person name="Ferreira P."/>
            <person name="Molpeceres G."/>
            <person name="Ruiz-Duenas F.J."/>
            <person name="Serrano A."/>
            <person name="Henrissat B."/>
            <person name="Drula E."/>
            <person name="Hughes K.W."/>
            <person name="Mata J.L."/>
            <person name="Ishikawa N.K."/>
            <person name="Vargas-Isla R."/>
            <person name="Ushijima S."/>
            <person name="Smith C.A."/>
            <person name="Ahrendt S."/>
            <person name="Andreopoulos W."/>
            <person name="He G."/>
            <person name="Labutti K."/>
            <person name="Lipzen A."/>
            <person name="Ng V."/>
            <person name="Sandor L."/>
            <person name="Barry K."/>
            <person name="Martinez A.T."/>
            <person name="Xiao Y."/>
            <person name="Gibbons J.G."/>
            <person name="Terashima K."/>
            <person name="Hibbett D.S."/>
            <person name="Grigoriev I.V."/>
        </authorList>
    </citation>
    <scope>NUCLEOTIDE SEQUENCE</scope>
    <source>
        <strain evidence="2">TFB9207</strain>
    </source>
</reference>
<feature type="compositionally biased region" description="Low complexity" evidence="1">
    <location>
        <begin position="271"/>
        <end position="290"/>
    </location>
</feature>
<dbReference type="Proteomes" id="UP001163846">
    <property type="component" value="Unassembled WGS sequence"/>
</dbReference>
<comment type="caution">
    <text evidence="2">The sequence shown here is derived from an EMBL/GenBank/DDBJ whole genome shotgun (WGS) entry which is preliminary data.</text>
</comment>